<organism evidence="1">
    <name type="scientific">Actinoplanes campanulatus</name>
    <dbReference type="NCBI Taxonomy" id="113559"/>
    <lineage>
        <taxon>Bacteria</taxon>
        <taxon>Bacillati</taxon>
        <taxon>Actinomycetota</taxon>
        <taxon>Actinomycetes</taxon>
        <taxon>Micromonosporales</taxon>
        <taxon>Micromonosporaceae</taxon>
        <taxon>Actinoplanes</taxon>
    </lineage>
</organism>
<evidence type="ECO:0000313" key="1">
    <source>
        <dbReference type="EMBL" id="GID51202.1"/>
    </source>
</evidence>
<sequence>MPLPPTPLTRGDSVAYALATLDCHGRVADRKVMAALGWTTATALTIRQRNGLIVVGADRDGAFRLTAKLFLHLPVAVRGWCGLNTGDRVLLAAHPQQGRLYVHPPAVLDAALEELHTRLLGGAS</sequence>
<dbReference type="EMBL" id="BOMF01000172">
    <property type="protein sequence ID" value="GID51202.1"/>
    <property type="molecule type" value="Genomic_DNA"/>
</dbReference>
<gene>
    <name evidence="1" type="ORF">Aca07nite_84770</name>
</gene>
<accession>A0ABQ3WY33</accession>
<protein>
    <recommendedName>
        <fullName evidence="2">SpoVT-AbrB domain-containing protein</fullName>
    </recommendedName>
</protein>
<evidence type="ECO:0008006" key="2">
    <source>
        <dbReference type="Google" id="ProtNLM"/>
    </source>
</evidence>
<name>A0ABQ3WY33_9ACTN</name>
<comment type="caution">
    <text evidence="1">The sequence shown here is derived from an EMBL/GenBank/DDBJ whole genome shotgun (WGS) entry which is preliminary data.</text>
</comment>
<reference evidence="1" key="1">
    <citation type="submission" date="2021-01" db="EMBL/GenBank/DDBJ databases">
        <title>Whole genome shotgun sequence of Actinoplanes capillaceus NBRC 16408.</title>
        <authorList>
            <person name="Komaki H."/>
            <person name="Tamura T."/>
        </authorList>
    </citation>
    <scope>NUCLEOTIDE SEQUENCE [LARGE SCALE GENOMIC DNA]</scope>
    <source>
        <strain evidence="1">NBRC 16408</strain>
    </source>
</reference>
<proteinExistence type="predicted"/>